<dbReference type="Proteomes" id="UP000014500">
    <property type="component" value="Unassembled WGS sequence"/>
</dbReference>
<dbReference type="Gene3D" id="3.40.50.12780">
    <property type="entry name" value="N-terminal domain of ligase-like"/>
    <property type="match status" value="1"/>
</dbReference>
<comment type="similarity">
    <text evidence="1 5">Belongs to the ATP-dependent AMP-binding enzyme family.</text>
</comment>
<dbReference type="NCBIfam" id="NF001208">
    <property type="entry name" value="PRK00174.1"/>
    <property type="match status" value="1"/>
</dbReference>
<feature type="domain" description="Acetyl-coenzyme A synthetase N-terminal" evidence="8">
    <location>
        <begin position="46"/>
        <end position="101"/>
    </location>
</feature>
<dbReference type="GO" id="GO:0016208">
    <property type="term" value="F:AMP binding"/>
    <property type="evidence" value="ECO:0007669"/>
    <property type="project" value="InterPro"/>
</dbReference>
<dbReference type="InterPro" id="IPR025110">
    <property type="entry name" value="AMP-bd_C"/>
</dbReference>
<keyword evidence="2 5" id="KW-0436">Ligase</keyword>
<dbReference type="NCBIfam" id="TIGR02188">
    <property type="entry name" value="Ac_CoA_lig_AcsA"/>
    <property type="match status" value="1"/>
</dbReference>
<dbReference type="STRING" id="126957.T1JJS3"/>
<dbReference type="eggNOG" id="KOG1175">
    <property type="taxonomic scope" value="Eukaryota"/>
</dbReference>
<keyword evidence="10" id="KW-1185">Reference proteome</keyword>
<dbReference type="CDD" id="cd05966">
    <property type="entry name" value="ACS"/>
    <property type="match status" value="1"/>
</dbReference>
<evidence type="ECO:0000313" key="10">
    <source>
        <dbReference type="Proteomes" id="UP000014500"/>
    </source>
</evidence>
<name>T1JJS3_STRMM</name>
<dbReference type="FunFam" id="3.40.50.12780:FF:000001">
    <property type="entry name" value="Acetyl-coenzyme A synthetase"/>
    <property type="match status" value="1"/>
</dbReference>
<dbReference type="Pfam" id="PF13193">
    <property type="entry name" value="AMP-binding_C"/>
    <property type="match status" value="1"/>
</dbReference>
<feature type="domain" description="AMP-dependent synthetase/ligase" evidence="6">
    <location>
        <begin position="103"/>
        <end position="490"/>
    </location>
</feature>
<evidence type="ECO:0000256" key="2">
    <source>
        <dbReference type="ARBA" id="ARBA00022598"/>
    </source>
</evidence>
<dbReference type="Pfam" id="PF00501">
    <property type="entry name" value="AMP-binding"/>
    <property type="match status" value="1"/>
</dbReference>
<dbReference type="PANTHER" id="PTHR24095">
    <property type="entry name" value="ACETYL-COENZYME A SYNTHETASE"/>
    <property type="match status" value="1"/>
</dbReference>
<organism evidence="9 10">
    <name type="scientific">Strigamia maritima</name>
    <name type="common">European centipede</name>
    <name type="synonym">Geophilus maritimus</name>
    <dbReference type="NCBI Taxonomy" id="126957"/>
    <lineage>
        <taxon>Eukaryota</taxon>
        <taxon>Metazoa</taxon>
        <taxon>Ecdysozoa</taxon>
        <taxon>Arthropoda</taxon>
        <taxon>Myriapoda</taxon>
        <taxon>Chilopoda</taxon>
        <taxon>Pleurostigmophora</taxon>
        <taxon>Geophilomorpha</taxon>
        <taxon>Linotaeniidae</taxon>
        <taxon>Strigamia</taxon>
    </lineage>
</organism>
<evidence type="ECO:0000256" key="5">
    <source>
        <dbReference type="RuleBase" id="RU361147"/>
    </source>
</evidence>
<reference evidence="9" key="2">
    <citation type="submission" date="2015-02" db="UniProtKB">
        <authorList>
            <consortium name="EnsemblMetazoa"/>
        </authorList>
    </citation>
    <scope>IDENTIFICATION</scope>
</reference>
<dbReference type="PhylomeDB" id="T1JJS3"/>
<evidence type="ECO:0000256" key="3">
    <source>
        <dbReference type="ARBA" id="ARBA00022741"/>
    </source>
</evidence>
<proteinExistence type="inferred from homology"/>
<dbReference type="InterPro" id="IPR045851">
    <property type="entry name" value="AMP-bd_C_sf"/>
</dbReference>
<dbReference type="GO" id="GO:0005524">
    <property type="term" value="F:ATP binding"/>
    <property type="evidence" value="ECO:0007669"/>
    <property type="project" value="UniProtKB-UniRule"/>
</dbReference>
<dbReference type="SUPFAM" id="SSF56801">
    <property type="entry name" value="Acetyl-CoA synthetase-like"/>
    <property type="match status" value="1"/>
</dbReference>
<evidence type="ECO:0000259" key="8">
    <source>
        <dbReference type="Pfam" id="PF16177"/>
    </source>
</evidence>
<dbReference type="InterPro" id="IPR011904">
    <property type="entry name" value="Ac_CoA_lig"/>
</dbReference>
<dbReference type="PANTHER" id="PTHR24095:SF14">
    <property type="entry name" value="ACETYL-COENZYME A SYNTHETASE 1"/>
    <property type="match status" value="1"/>
</dbReference>
<keyword evidence="4 5" id="KW-0067">ATP-binding</keyword>
<dbReference type="AlphaFoldDB" id="T1JJS3"/>
<accession>T1JJS3</accession>
<dbReference type="GO" id="GO:0019427">
    <property type="term" value="P:acetyl-CoA biosynthetic process from acetate"/>
    <property type="evidence" value="ECO:0007669"/>
    <property type="project" value="InterPro"/>
</dbReference>
<evidence type="ECO:0000256" key="1">
    <source>
        <dbReference type="ARBA" id="ARBA00006432"/>
    </source>
</evidence>
<dbReference type="PROSITE" id="PS00455">
    <property type="entry name" value="AMP_BINDING"/>
    <property type="match status" value="1"/>
</dbReference>
<dbReference type="GO" id="GO:0005739">
    <property type="term" value="C:mitochondrion"/>
    <property type="evidence" value="ECO:0007669"/>
    <property type="project" value="TreeGrafter"/>
</dbReference>
<dbReference type="GO" id="GO:0003987">
    <property type="term" value="F:acetate-CoA ligase activity"/>
    <property type="evidence" value="ECO:0007669"/>
    <property type="project" value="UniProtKB-UniRule"/>
</dbReference>
<dbReference type="Gene3D" id="3.30.300.30">
    <property type="match status" value="1"/>
</dbReference>
<evidence type="ECO:0000259" key="7">
    <source>
        <dbReference type="Pfam" id="PF13193"/>
    </source>
</evidence>
<reference evidence="10" key="1">
    <citation type="submission" date="2011-05" db="EMBL/GenBank/DDBJ databases">
        <authorList>
            <person name="Richards S.R."/>
            <person name="Qu J."/>
            <person name="Jiang H."/>
            <person name="Jhangiani S.N."/>
            <person name="Agravi P."/>
            <person name="Goodspeed R."/>
            <person name="Gross S."/>
            <person name="Mandapat C."/>
            <person name="Jackson L."/>
            <person name="Mathew T."/>
            <person name="Pu L."/>
            <person name="Thornton R."/>
            <person name="Saada N."/>
            <person name="Wilczek-Boney K.B."/>
            <person name="Lee S."/>
            <person name="Kovar C."/>
            <person name="Wu Y."/>
            <person name="Scherer S.E."/>
            <person name="Worley K.C."/>
            <person name="Muzny D.M."/>
            <person name="Gibbs R."/>
        </authorList>
    </citation>
    <scope>NUCLEOTIDE SEQUENCE</scope>
    <source>
        <strain evidence="10">Brora</strain>
    </source>
</reference>
<feature type="domain" description="AMP-binding enzyme C-terminal" evidence="7">
    <location>
        <begin position="551"/>
        <end position="632"/>
    </location>
</feature>
<dbReference type="HOGENOM" id="CLU_000022_3_6_1"/>
<dbReference type="OMA" id="AIKASWP"/>
<evidence type="ECO:0000259" key="6">
    <source>
        <dbReference type="Pfam" id="PF00501"/>
    </source>
</evidence>
<dbReference type="EnsemblMetazoa" id="SMAR014103-RA">
    <property type="protein sequence ID" value="SMAR014103-PA"/>
    <property type="gene ID" value="SMAR014103"/>
</dbReference>
<dbReference type="InterPro" id="IPR042099">
    <property type="entry name" value="ANL_N_sf"/>
</dbReference>
<dbReference type="InterPro" id="IPR032387">
    <property type="entry name" value="ACAS_N"/>
</dbReference>
<dbReference type="EC" id="6.2.1.1" evidence="5"/>
<evidence type="ECO:0000313" key="9">
    <source>
        <dbReference type="EnsemblMetazoa" id="SMAR014103-PA"/>
    </source>
</evidence>
<dbReference type="Pfam" id="PF16177">
    <property type="entry name" value="ACAS_N"/>
    <property type="match status" value="1"/>
</dbReference>
<protein>
    <recommendedName>
        <fullName evidence="5">Acetyl-coenzyme A synthetase</fullName>
        <ecNumber evidence="5">6.2.1.1</ecNumber>
    </recommendedName>
</protein>
<evidence type="ECO:0000256" key="4">
    <source>
        <dbReference type="ARBA" id="ARBA00022840"/>
    </source>
</evidence>
<dbReference type="EMBL" id="JH430189">
    <property type="status" value="NOT_ANNOTATED_CDS"/>
    <property type="molecule type" value="Genomic_DNA"/>
</dbReference>
<comment type="catalytic activity">
    <reaction evidence="5">
        <text>acetate + ATP + CoA = acetyl-CoA + AMP + diphosphate</text>
        <dbReference type="Rhea" id="RHEA:23176"/>
        <dbReference type="ChEBI" id="CHEBI:30089"/>
        <dbReference type="ChEBI" id="CHEBI:30616"/>
        <dbReference type="ChEBI" id="CHEBI:33019"/>
        <dbReference type="ChEBI" id="CHEBI:57287"/>
        <dbReference type="ChEBI" id="CHEBI:57288"/>
        <dbReference type="ChEBI" id="CHEBI:456215"/>
        <dbReference type="EC" id="6.2.1.1"/>
    </reaction>
</comment>
<keyword evidence="3 5" id="KW-0547">Nucleotide-binding</keyword>
<dbReference type="InterPro" id="IPR000873">
    <property type="entry name" value="AMP-dep_synth/lig_dom"/>
</dbReference>
<dbReference type="InterPro" id="IPR020845">
    <property type="entry name" value="AMP-binding_CS"/>
</dbReference>
<sequence length="676" mass="75286">MLTAFRRLDIGIKSLRWSSIRRITTSPMPEIANMITKNEKPIKTHEDLYEFSLRHPARFWATLAKSRLSWYKEFDNVIDCDMKNGRFNWFSGGLLNVTVNCVDRHAEKHPNRVALIWEKDEPGQEERITYRQLLHMTNQVANVLQKHGVRMGDPVAIYMPTSPIAVATILACARIGAIHSVIFAGFSAEAIAMRVNDANAKILVTCDQAVRAGKTINLKQTVDDAVAQCPNLQTVLVARRTGEDVPMGPKDRSLQEEMLDVSTTYTPAKMAANDHLFMLYTSGSTGKPKGLLHSQAGYLLYAAVSHRHVFDFREGDIFGCVADIGWITGHSYVIYGPLCNGGTTLLFESTPVYPDPGRYWETVQRLKLTHFYGAPTAIRLLIKHGDSWVKKYDRSSLRVLASVGEPLNLEAWNWFYSVVGEEKRDLIDTWWQTETGGVALAPRPSAPGAKIVGGKPMRPMFGIDPALVNRQGKIVTGNDVKGALCIRQPWPGLAQTIYGDHKRFVDTYFKDYPGVYLTGDGAMRDNEGFYQITGRIDDVINVTGHRLDTAEVEAALNRHPNVAESAVVGFPHEITGEGVYAFVVLKDVADKIESPEILKKELRNHVRNSIASYAAPELIQICAALPKTRSGKILRRVLKRVASGKTDDFGDITTLAEPEVINDIVVNSCLRAKIKI</sequence>